<sequence>MTALAALDDVIELEVETDPGDVLHYNLKNLCSALDITDPTRVAVDTDGLRRALITIYPSNPLAVVRAATRQDLTMDRWGRITIGYHHNGKPCKKRLFDPITGSAQRFLLFGTTGAGKSRAVQQDLIAEKINGICSFLCDLKEGQSVPEAKTQVALYGDSQEMAILLLIAAVNVAHARMKRYSRMGRNSFVLGEDPLLHVTLDEVNRLLEKGAPYRAIATRLIKELGRTGRSVGVGIRLAAQASHLEELGGSDTLRAMMKEGEVVLLRWSSSIMKQLVADGLLPTGEQLLPIPKNLAKKVLRSQFDAAWEDDLDEGAPGTQGMAYHLSSDNPTSQMRHLRVGSIAPTRGLDPEILALYGDEPPTELGEADGEAAGDVWAYRHDPDMLRALCEAFREEFLLSQQGGKSGGGVDLDELDDDGPAPARPTTISDRIVAAMREAEGPVGAEEILDLVNADGGKEVKLGPVRNQLKPLADKGRIARVGHGLYAPAH</sequence>
<organism evidence="2 3">
    <name type="scientific">Nonomuraea guangzhouensis</name>
    <dbReference type="NCBI Taxonomy" id="1291555"/>
    <lineage>
        <taxon>Bacteria</taxon>
        <taxon>Bacillati</taxon>
        <taxon>Actinomycetota</taxon>
        <taxon>Actinomycetes</taxon>
        <taxon>Streptosporangiales</taxon>
        <taxon>Streptosporangiaceae</taxon>
        <taxon>Nonomuraea</taxon>
    </lineage>
</organism>
<evidence type="ECO:0008006" key="4">
    <source>
        <dbReference type="Google" id="ProtNLM"/>
    </source>
</evidence>
<evidence type="ECO:0000313" key="3">
    <source>
        <dbReference type="Proteomes" id="UP001597097"/>
    </source>
</evidence>
<dbReference type="Proteomes" id="UP001597097">
    <property type="component" value="Unassembled WGS sequence"/>
</dbReference>
<comment type="caution">
    <text evidence="2">The sequence shown here is derived from an EMBL/GenBank/DDBJ whole genome shotgun (WGS) entry which is preliminary data.</text>
</comment>
<proteinExistence type="predicted"/>
<name>A0ABW4GW11_9ACTN</name>
<accession>A0ABW4GW11</accession>
<gene>
    <name evidence="2" type="ORF">ACFSJ0_59085</name>
</gene>
<feature type="region of interest" description="Disordered" evidence="1">
    <location>
        <begin position="403"/>
        <end position="426"/>
    </location>
</feature>
<dbReference type="EMBL" id="JBHUCM010000070">
    <property type="protein sequence ID" value="MFD1547041.1"/>
    <property type="molecule type" value="Genomic_DNA"/>
</dbReference>
<reference evidence="3" key="1">
    <citation type="journal article" date="2019" name="Int. J. Syst. Evol. Microbiol.">
        <title>The Global Catalogue of Microorganisms (GCM) 10K type strain sequencing project: providing services to taxonomists for standard genome sequencing and annotation.</title>
        <authorList>
            <consortium name="The Broad Institute Genomics Platform"/>
            <consortium name="The Broad Institute Genome Sequencing Center for Infectious Disease"/>
            <person name="Wu L."/>
            <person name="Ma J."/>
        </authorList>
    </citation>
    <scope>NUCLEOTIDE SEQUENCE [LARGE SCALE GENOMIC DNA]</scope>
    <source>
        <strain evidence="3">CGMCC 1.15399</strain>
    </source>
</reference>
<evidence type="ECO:0000313" key="2">
    <source>
        <dbReference type="EMBL" id="MFD1547041.1"/>
    </source>
</evidence>
<evidence type="ECO:0000256" key="1">
    <source>
        <dbReference type="SAM" id="MobiDB-lite"/>
    </source>
</evidence>
<dbReference type="RefSeq" id="WP_219536552.1">
    <property type="nucleotide sequence ID" value="NZ_JAHKRM010000031.1"/>
</dbReference>
<keyword evidence="3" id="KW-1185">Reference proteome</keyword>
<protein>
    <recommendedName>
        <fullName evidence="4">Transfer protein</fullName>
    </recommendedName>
</protein>